<name>A0A2P2NC42_RHIMU</name>
<dbReference type="AlphaFoldDB" id="A0A2P2NC42"/>
<proteinExistence type="predicted"/>
<reference evidence="1" key="1">
    <citation type="submission" date="2018-02" db="EMBL/GenBank/DDBJ databases">
        <title>Rhizophora mucronata_Transcriptome.</title>
        <authorList>
            <person name="Meera S.P."/>
            <person name="Sreeshan A."/>
            <person name="Augustine A."/>
        </authorList>
    </citation>
    <scope>NUCLEOTIDE SEQUENCE</scope>
    <source>
        <tissue evidence="1">Leaf</tissue>
    </source>
</reference>
<evidence type="ECO:0000313" key="1">
    <source>
        <dbReference type="EMBL" id="MBX40049.1"/>
    </source>
</evidence>
<protein>
    <submittedName>
        <fullName evidence="1">Uncharacterized protein</fullName>
    </submittedName>
</protein>
<organism evidence="1">
    <name type="scientific">Rhizophora mucronata</name>
    <name type="common">Asiatic mangrove</name>
    <dbReference type="NCBI Taxonomy" id="61149"/>
    <lineage>
        <taxon>Eukaryota</taxon>
        <taxon>Viridiplantae</taxon>
        <taxon>Streptophyta</taxon>
        <taxon>Embryophyta</taxon>
        <taxon>Tracheophyta</taxon>
        <taxon>Spermatophyta</taxon>
        <taxon>Magnoliopsida</taxon>
        <taxon>eudicotyledons</taxon>
        <taxon>Gunneridae</taxon>
        <taxon>Pentapetalae</taxon>
        <taxon>rosids</taxon>
        <taxon>fabids</taxon>
        <taxon>Malpighiales</taxon>
        <taxon>Rhizophoraceae</taxon>
        <taxon>Rhizophora</taxon>
    </lineage>
</organism>
<sequence>MKQLRKPPKWIRILQETSQGGLVFATKLS</sequence>
<dbReference type="EMBL" id="GGEC01059565">
    <property type="protein sequence ID" value="MBX40049.1"/>
    <property type="molecule type" value="Transcribed_RNA"/>
</dbReference>
<accession>A0A2P2NC42</accession>